<keyword evidence="5" id="KW-0520">NAD</keyword>
<dbReference type="InterPro" id="IPR045024">
    <property type="entry name" value="NDH-2"/>
</dbReference>
<keyword evidence="8" id="KW-1185">Reference proteome</keyword>
<evidence type="ECO:0000256" key="4">
    <source>
        <dbReference type="ARBA" id="ARBA00023002"/>
    </source>
</evidence>
<sequence length="425" mass="47095">MLSLKHYQPVIITPRTYFVFTPLLASTAVGTLEFRTAMESSRSRHGVDVLRGWADSIDFLNKTVTVQGAVEKRPINREAGGKESEGGVVSGGPGSRFEVKFDKIVIGVGAYSQTFGVPGVKEHAFFLKDVADARKIRKRILECFEEAALPTASEERKKQLLNFAVVGGGPTGIEFSAELHDLVSDDLSRMYPSLVSYPRITIYDIAPRILSMFDKNLTSYAERHFSRQGINIRTSQSVVSIEDGYIVTKEDGRIPVGGVVWSTGLAANPFLENGLKGEFSLSTIEQKRDQNGETRNWSVEKDKKAGRVVVDERLRVQVKHKETGETKQLDDVFALGDCAWVKGQDLPTTAQVADQQARWLGKTLNKAAYDREKKKSKQTLMDLKKDGLLVSVGKEPEFKFHSLGIMAYLGSWKAITQTDKGDVKG</sequence>
<dbReference type="PANTHER" id="PTHR43706:SF17">
    <property type="entry name" value="NADH DEHYDROGENASE (EUROFUNG)"/>
    <property type="match status" value="1"/>
</dbReference>
<evidence type="ECO:0000259" key="6">
    <source>
        <dbReference type="Pfam" id="PF07992"/>
    </source>
</evidence>
<dbReference type="PRINTS" id="PR00368">
    <property type="entry name" value="FADPNR"/>
</dbReference>
<keyword evidence="3" id="KW-0274">FAD</keyword>
<keyword evidence="4" id="KW-0560">Oxidoreductase</keyword>
<reference evidence="7 8" key="1">
    <citation type="submission" date="2024-02" db="EMBL/GenBank/DDBJ databases">
        <title>Discinaceae phylogenomics.</title>
        <authorList>
            <person name="Dirks A.C."/>
            <person name="James T.Y."/>
        </authorList>
    </citation>
    <scope>NUCLEOTIDE SEQUENCE [LARGE SCALE GENOMIC DNA]</scope>
    <source>
        <strain evidence="7 8">ACD0624</strain>
    </source>
</reference>
<evidence type="ECO:0000256" key="1">
    <source>
        <dbReference type="ARBA" id="ARBA00005272"/>
    </source>
</evidence>
<dbReference type="Gene3D" id="3.50.50.100">
    <property type="match status" value="1"/>
</dbReference>
<evidence type="ECO:0000313" key="7">
    <source>
        <dbReference type="EMBL" id="KAL0636280.1"/>
    </source>
</evidence>
<evidence type="ECO:0000256" key="5">
    <source>
        <dbReference type="ARBA" id="ARBA00023027"/>
    </source>
</evidence>
<proteinExistence type="inferred from homology"/>
<dbReference type="EMBL" id="JBBBZM010000053">
    <property type="protein sequence ID" value="KAL0636280.1"/>
    <property type="molecule type" value="Genomic_DNA"/>
</dbReference>
<organism evidence="7 8">
    <name type="scientific">Discina gigas</name>
    <dbReference type="NCBI Taxonomy" id="1032678"/>
    <lineage>
        <taxon>Eukaryota</taxon>
        <taxon>Fungi</taxon>
        <taxon>Dikarya</taxon>
        <taxon>Ascomycota</taxon>
        <taxon>Pezizomycotina</taxon>
        <taxon>Pezizomycetes</taxon>
        <taxon>Pezizales</taxon>
        <taxon>Discinaceae</taxon>
        <taxon>Discina</taxon>
    </lineage>
</organism>
<protein>
    <recommendedName>
        <fullName evidence="6">FAD/NAD(P)-binding domain-containing protein</fullName>
    </recommendedName>
</protein>
<gene>
    <name evidence="7" type="ORF">Q9L58_004737</name>
</gene>
<comment type="caution">
    <text evidence="7">The sequence shown here is derived from an EMBL/GenBank/DDBJ whole genome shotgun (WGS) entry which is preliminary data.</text>
</comment>
<evidence type="ECO:0000256" key="2">
    <source>
        <dbReference type="ARBA" id="ARBA00022630"/>
    </source>
</evidence>
<evidence type="ECO:0000256" key="3">
    <source>
        <dbReference type="ARBA" id="ARBA00022827"/>
    </source>
</evidence>
<name>A0ABR3GKF9_9PEZI</name>
<evidence type="ECO:0000313" key="8">
    <source>
        <dbReference type="Proteomes" id="UP001447188"/>
    </source>
</evidence>
<dbReference type="InterPro" id="IPR023753">
    <property type="entry name" value="FAD/NAD-binding_dom"/>
</dbReference>
<dbReference type="Pfam" id="PF07992">
    <property type="entry name" value="Pyr_redox_2"/>
    <property type="match status" value="1"/>
</dbReference>
<feature type="domain" description="FAD/NAD(P)-binding" evidence="6">
    <location>
        <begin position="8"/>
        <end position="357"/>
    </location>
</feature>
<comment type="similarity">
    <text evidence="1">Belongs to the NADH dehydrogenase family.</text>
</comment>
<dbReference type="InterPro" id="IPR036188">
    <property type="entry name" value="FAD/NAD-bd_sf"/>
</dbReference>
<accession>A0ABR3GKF9</accession>
<keyword evidence="2" id="KW-0285">Flavoprotein</keyword>
<dbReference type="SUPFAM" id="SSF51905">
    <property type="entry name" value="FAD/NAD(P)-binding domain"/>
    <property type="match status" value="2"/>
</dbReference>
<dbReference type="PANTHER" id="PTHR43706">
    <property type="entry name" value="NADH DEHYDROGENASE"/>
    <property type="match status" value="1"/>
</dbReference>
<dbReference type="Proteomes" id="UP001447188">
    <property type="component" value="Unassembled WGS sequence"/>
</dbReference>